<feature type="compositionally biased region" description="Low complexity" evidence="1">
    <location>
        <begin position="128"/>
        <end position="137"/>
    </location>
</feature>
<dbReference type="InParanoid" id="B4JJ35"/>
<evidence type="ECO:0000256" key="1">
    <source>
        <dbReference type="SAM" id="MobiDB-lite"/>
    </source>
</evidence>
<accession>B4JJ35</accession>
<gene>
    <name evidence="2" type="primary">Dgri\GH12344</name>
    <name evidence="2" type="ORF">Dgri_GH12344</name>
</gene>
<keyword evidence="3" id="KW-1185">Reference proteome</keyword>
<name>B4JJ35_DROGR</name>
<organism evidence="3">
    <name type="scientific">Drosophila grimshawi</name>
    <name type="common">Hawaiian fruit fly</name>
    <name type="synonym">Idiomyia grimshawi</name>
    <dbReference type="NCBI Taxonomy" id="7222"/>
    <lineage>
        <taxon>Eukaryota</taxon>
        <taxon>Metazoa</taxon>
        <taxon>Ecdysozoa</taxon>
        <taxon>Arthropoda</taxon>
        <taxon>Hexapoda</taxon>
        <taxon>Insecta</taxon>
        <taxon>Pterygota</taxon>
        <taxon>Neoptera</taxon>
        <taxon>Endopterygota</taxon>
        <taxon>Diptera</taxon>
        <taxon>Brachycera</taxon>
        <taxon>Muscomorpha</taxon>
        <taxon>Ephydroidea</taxon>
        <taxon>Drosophilidae</taxon>
        <taxon>Drosophila</taxon>
        <taxon>Hawaiian Drosophila</taxon>
    </lineage>
</organism>
<protein>
    <submittedName>
        <fullName evidence="2">GH12344</fullName>
    </submittedName>
</protein>
<evidence type="ECO:0000313" key="2">
    <source>
        <dbReference type="EMBL" id="EDV99587.1"/>
    </source>
</evidence>
<dbReference type="Proteomes" id="UP000001070">
    <property type="component" value="Unassembled WGS sequence"/>
</dbReference>
<reference evidence="2 3" key="1">
    <citation type="journal article" date="2007" name="Nature">
        <title>Evolution of genes and genomes on the Drosophila phylogeny.</title>
        <authorList>
            <consortium name="Drosophila 12 Genomes Consortium"/>
            <person name="Clark A.G."/>
            <person name="Eisen M.B."/>
            <person name="Smith D.R."/>
            <person name="Bergman C.M."/>
            <person name="Oliver B."/>
            <person name="Markow T.A."/>
            <person name="Kaufman T.C."/>
            <person name="Kellis M."/>
            <person name="Gelbart W."/>
            <person name="Iyer V.N."/>
            <person name="Pollard D.A."/>
            <person name="Sackton T.B."/>
            <person name="Larracuente A.M."/>
            <person name="Singh N.D."/>
            <person name="Abad J.P."/>
            <person name="Abt D.N."/>
            <person name="Adryan B."/>
            <person name="Aguade M."/>
            <person name="Akashi H."/>
            <person name="Anderson W.W."/>
            <person name="Aquadro C.F."/>
            <person name="Ardell D.H."/>
            <person name="Arguello R."/>
            <person name="Artieri C.G."/>
            <person name="Barbash D.A."/>
            <person name="Barker D."/>
            <person name="Barsanti P."/>
            <person name="Batterham P."/>
            <person name="Batzoglou S."/>
            <person name="Begun D."/>
            <person name="Bhutkar A."/>
            <person name="Blanco E."/>
            <person name="Bosak S.A."/>
            <person name="Bradley R.K."/>
            <person name="Brand A.D."/>
            <person name="Brent M.R."/>
            <person name="Brooks A.N."/>
            <person name="Brown R.H."/>
            <person name="Butlin R.K."/>
            <person name="Caggese C."/>
            <person name="Calvi B.R."/>
            <person name="Bernardo de Carvalho A."/>
            <person name="Caspi A."/>
            <person name="Castrezana S."/>
            <person name="Celniker S.E."/>
            <person name="Chang J.L."/>
            <person name="Chapple C."/>
            <person name="Chatterji S."/>
            <person name="Chinwalla A."/>
            <person name="Civetta A."/>
            <person name="Clifton S.W."/>
            <person name="Comeron J.M."/>
            <person name="Costello J.C."/>
            <person name="Coyne J.A."/>
            <person name="Daub J."/>
            <person name="David R.G."/>
            <person name="Delcher A.L."/>
            <person name="Delehaunty K."/>
            <person name="Do C.B."/>
            <person name="Ebling H."/>
            <person name="Edwards K."/>
            <person name="Eickbush T."/>
            <person name="Evans J.D."/>
            <person name="Filipski A."/>
            <person name="Findeiss S."/>
            <person name="Freyhult E."/>
            <person name="Fulton L."/>
            <person name="Fulton R."/>
            <person name="Garcia A.C."/>
            <person name="Gardiner A."/>
            <person name="Garfield D.A."/>
            <person name="Garvin B.E."/>
            <person name="Gibson G."/>
            <person name="Gilbert D."/>
            <person name="Gnerre S."/>
            <person name="Godfrey J."/>
            <person name="Good R."/>
            <person name="Gotea V."/>
            <person name="Gravely B."/>
            <person name="Greenberg A.J."/>
            <person name="Griffiths-Jones S."/>
            <person name="Gross S."/>
            <person name="Guigo R."/>
            <person name="Gustafson E.A."/>
            <person name="Haerty W."/>
            <person name="Hahn M.W."/>
            <person name="Halligan D.L."/>
            <person name="Halpern A.L."/>
            <person name="Halter G.M."/>
            <person name="Han M.V."/>
            <person name="Heger A."/>
            <person name="Hillier L."/>
            <person name="Hinrichs A.S."/>
            <person name="Holmes I."/>
            <person name="Hoskins R.A."/>
            <person name="Hubisz M.J."/>
            <person name="Hultmark D."/>
            <person name="Huntley M.A."/>
            <person name="Jaffe D.B."/>
            <person name="Jagadeeshan S."/>
            <person name="Jeck W.R."/>
            <person name="Johnson J."/>
            <person name="Jones C.D."/>
            <person name="Jordan W.C."/>
            <person name="Karpen G.H."/>
            <person name="Kataoka E."/>
            <person name="Keightley P.D."/>
            <person name="Kheradpour P."/>
            <person name="Kirkness E.F."/>
            <person name="Koerich L.B."/>
            <person name="Kristiansen K."/>
            <person name="Kudrna D."/>
            <person name="Kulathinal R.J."/>
            <person name="Kumar S."/>
            <person name="Kwok R."/>
            <person name="Lander E."/>
            <person name="Langley C.H."/>
            <person name="Lapoint R."/>
            <person name="Lazzaro B.P."/>
            <person name="Lee S.J."/>
            <person name="Levesque L."/>
            <person name="Li R."/>
            <person name="Lin C.F."/>
            <person name="Lin M.F."/>
            <person name="Lindblad-Toh K."/>
            <person name="Llopart A."/>
            <person name="Long M."/>
            <person name="Low L."/>
            <person name="Lozovsky E."/>
            <person name="Lu J."/>
            <person name="Luo M."/>
            <person name="Machado C.A."/>
            <person name="Makalowski W."/>
            <person name="Marzo M."/>
            <person name="Matsuda M."/>
            <person name="Matzkin L."/>
            <person name="McAllister B."/>
            <person name="McBride C.S."/>
            <person name="McKernan B."/>
            <person name="McKernan K."/>
            <person name="Mendez-Lago M."/>
            <person name="Minx P."/>
            <person name="Mollenhauer M.U."/>
            <person name="Montooth K."/>
            <person name="Mount S.M."/>
            <person name="Mu X."/>
            <person name="Myers E."/>
            <person name="Negre B."/>
            <person name="Newfeld S."/>
            <person name="Nielsen R."/>
            <person name="Noor M.A."/>
            <person name="O'Grady P."/>
            <person name="Pachter L."/>
            <person name="Papaceit M."/>
            <person name="Parisi M.J."/>
            <person name="Parisi M."/>
            <person name="Parts L."/>
            <person name="Pedersen J.S."/>
            <person name="Pesole G."/>
            <person name="Phillippy A.M."/>
            <person name="Ponting C.P."/>
            <person name="Pop M."/>
            <person name="Porcelli D."/>
            <person name="Powell J.R."/>
            <person name="Prohaska S."/>
            <person name="Pruitt K."/>
            <person name="Puig M."/>
            <person name="Quesneville H."/>
            <person name="Ram K.R."/>
            <person name="Rand D."/>
            <person name="Rasmussen M.D."/>
            <person name="Reed L.K."/>
            <person name="Reenan R."/>
            <person name="Reily A."/>
            <person name="Remington K.A."/>
            <person name="Rieger T.T."/>
            <person name="Ritchie M.G."/>
            <person name="Robin C."/>
            <person name="Rogers Y.H."/>
            <person name="Rohde C."/>
            <person name="Rozas J."/>
            <person name="Rubenfield M.J."/>
            <person name="Ruiz A."/>
            <person name="Russo S."/>
            <person name="Salzberg S.L."/>
            <person name="Sanchez-Gracia A."/>
            <person name="Saranga D.J."/>
            <person name="Sato H."/>
            <person name="Schaeffer S.W."/>
            <person name="Schatz M.C."/>
            <person name="Schlenke T."/>
            <person name="Schwartz R."/>
            <person name="Segarra C."/>
            <person name="Singh R.S."/>
            <person name="Sirot L."/>
            <person name="Sirota M."/>
            <person name="Sisneros N.B."/>
            <person name="Smith C.D."/>
            <person name="Smith T.F."/>
            <person name="Spieth J."/>
            <person name="Stage D.E."/>
            <person name="Stark A."/>
            <person name="Stephan W."/>
            <person name="Strausberg R.L."/>
            <person name="Strempel S."/>
            <person name="Sturgill D."/>
            <person name="Sutton G."/>
            <person name="Sutton G.G."/>
            <person name="Tao W."/>
            <person name="Teichmann S."/>
            <person name="Tobari Y.N."/>
            <person name="Tomimura Y."/>
            <person name="Tsolas J.M."/>
            <person name="Valente V.L."/>
            <person name="Venter E."/>
            <person name="Venter J.C."/>
            <person name="Vicario S."/>
            <person name="Vieira F.G."/>
            <person name="Vilella A.J."/>
            <person name="Villasante A."/>
            <person name="Walenz B."/>
            <person name="Wang J."/>
            <person name="Wasserman M."/>
            <person name="Watts T."/>
            <person name="Wilson D."/>
            <person name="Wilson R.K."/>
            <person name="Wing R.A."/>
            <person name="Wolfner M.F."/>
            <person name="Wong A."/>
            <person name="Wong G.K."/>
            <person name="Wu C.I."/>
            <person name="Wu G."/>
            <person name="Yamamoto D."/>
            <person name="Yang H.P."/>
            <person name="Yang S.P."/>
            <person name="Yorke J.A."/>
            <person name="Yoshida K."/>
            <person name="Zdobnov E."/>
            <person name="Zhang P."/>
            <person name="Zhang Y."/>
            <person name="Zimin A.V."/>
            <person name="Baldwin J."/>
            <person name="Abdouelleil A."/>
            <person name="Abdulkadir J."/>
            <person name="Abebe A."/>
            <person name="Abera B."/>
            <person name="Abreu J."/>
            <person name="Acer S.C."/>
            <person name="Aftuck L."/>
            <person name="Alexander A."/>
            <person name="An P."/>
            <person name="Anderson E."/>
            <person name="Anderson S."/>
            <person name="Arachi H."/>
            <person name="Azer M."/>
            <person name="Bachantsang P."/>
            <person name="Barry A."/>
            <person name="Bayul T."/>
            <person name="Berlin A."/>
            <person name="Bessette D."/>
            <person name="Bloom T."/>
            <person name="Blye J."/>
            <person name="Boguslavskiy L."/>
            <person name="Bonnet C."/>
            <person name="Boukhgalter B."/>
            <person name="Bourzgui I."/>
            <person name="Brown A."/>
            <person name="Cahill P."/>
            <person name="Channer S."/>
            <person name="Cheshatsang Y."/>
            <person name="Chuda L."/>
            <person name="Citroen M."/>
            <person name="Collymore A."/>
            <person name="Cooke P."/>
            <person name="Costello M."/>
            <person name="D'Aco K."/>
            <person name="Daza R."/>
            <person name="De Haan G."/>
            <person name="DeGray S."/>
            <person name="DeMaso C."/>
            <person name="Dhargay N."/>
            <person name="Dooley K."/>
            <person name="Dooley E."/>
            <person name="Doricent M."/>
            <person name="Dorje P."/>
            <person name="Dorjee K."/>
            <person name="Dupes A."/>
            <person name="Elong R."/>
            <person name="Falk J."/>
            <person name="Farina A."/>
            <person name="Faro S."/>
            <person name="Ferguson D."/>
            <person name="Fisher S."/>
            <person name="Foley C.D."/>
            <person name="Franke A."/>
            <person name="Friedrich D."/>
            <person name="Gadbois L."/>
            <person name="Gearin G."/>
            <person name="Gearin C.R."/>
            <person name="Giannoukos G."/>
            <person name="Goode T."/>
            <person name="Graham J."/>
            <person name="Grandbois E."/>
            <person name="Grewal S."/>
            <person name="Gyaltsen K."/>
            <person name="Hafez N."/>
            <person name="Hagos B."/>
            <person name="Hall J."/>
            <person name="Henson C."/>
            <person name="Hollinger A."/>
            <person name="Honan T."/>
            <person name="Huard M.D."/>
            <person name="Hughes L."/>
            <person name="Hurhula B."/>
            <person name="Husby M.E."/>
            <person name="Kamat A."/>
            <person name="Kanga B."/>
            <person name="Kashin S."/>
            <person name="Khazanovich D."/>
            <person name="Kisner P."/>
            <person name="Lance K."/>
            <person name="Lara M."/>
            <person name="Lee W."/>
            <person name="Lennon N."/>
            <person name="Letendre F."/>
            <person name="LeVine R."/>
            <person name="Lipovsky A."/>
            <person name="Liu X."/>
            <person name="Liu J."/>
            <person name="Liu S."/>
            <person name="Lokyitsang T."/>
            <person name="Lokyitsang Y."/>
            <person name="Lubonja R."/>
            <person name="Lui A."/>
            <person name="MacDonald P."/>
            <person name="Magnisalis V."/>
            <person name="Maru K."/>
            <person name="Matthews C."/>
            <person name="McCusker W."/>
            <person name="McDonough S."/>
            <person name="Mehta T."/>
            <person name="Meldrim J."/>
            <person name="Meneus L."/>
            <person name="Mihai O."/>
            <person name="Mihalev A."/>
            <person name="Mihova T."/>
            <person name="Mittelman R."/>
            <person name="Mlenga V."/>
            <person name="Montmayeur A."/>
            <person name="Mulrain L."/>
            <person name="Navidi A."/>
            <person name="Naylor J."/>
            <person name="Negash T."/>
            <person name="Nguyen T."/>
            <person name="Nguyen N."/>
            <person name="Nicol R."/>
            <person name="Norbu C."/>
            <person name="Norbu N."/>
            <person name="Novod N."/>
            <person name="O'Neill B."/>
            <person name="Osman S."/>
            <person name="Markiewicz E."/>
            <person name="Oyono O.L."/>
            <person name="Patti C."/>
            <person name="Phunkhang P."/>
            <person name="Pierre F."/>
            <person name="Priest M."/>
            <person name="Raghuraman S."/>
            <person name="Rege F."/>
            <person name="Reyes R."/>
            <person name="Rise C."/>
            <person name="Rogov P."/>
            <person name="Ross K."/>
            <person name="Ryan E."/>
            <person name="Settipalli S."/>
            <person name="Shea T."/>
            <person name="Sherpa N."/>
            <person name="Shi L."/>
            <person name="Shih D."/>
            <person name="Sparrow T."/>
            <person name="Spaulding J."/>
            <person name="Stalker J."/>
            <person name="Stange-Thomann N."/>
            <person name="Stavropoulos S."/>
            <person name="Stone C."/>
            <person name="Strader C."/>
            <person name="Tesfaye S."/>
            <person name="Thomson T."/>
            <person name="Thoulutsang Y."/>
            <person name="Thoulutsang D."/>
            <person name="Topham K."/>
            <person name="Topping I."/>
            <person name="Tsamla T."/>
            <person name="Vassiliev H."/>
            <person name="Vo A."/>
            <person name="Wangchuk T."/>
            <person name="Wangdi T."/>
            <person name="Weiand M."/>
            <person name="Wilkinson J."/>
            <person name="Wilson A."/>
            <person name="Yadav S."/>
            <person name="Young G."/>
            <person name="Yu Q."/>
            <person name="Zembek L."/>
            <person name="Zhong D."/>
            <person name="Zimmer A."/>
            <person name="Zwirko Z."/>
            <person name="Jaffe D.B."/>
            <person name="Alvarez P."/>
            <person name="Brockman W."/>
            <person name="Butler J."/>
            <person name="Chin C."/>
            <person name="Gnerre S."/>
            <person name="Grabherr M."/>
            <person name="Kleber M."/>
            <person name="Mauceli E."/>
            <person name="MacCallum I."/>
        </authorList>
    </citation>
    <scope>NUCLEOTIDE SEQUENCE [LARGE SCALE GENOMIC DNA]</scope>
    <source>
        <strain evidence="3">Tucson 15287-2541.00</strain>
    </source>
</reference>
<dbReference type="AlphaFoldDB" id="B4JJ35"/>
<evidence type="ECO:0000313" key="3">
    <source>
        <dbReference type="Proteomes" id="UP000001070"/>
    </source>
</evidence>
<feature type="region of interest" description="Disordered" evidence="1">
    <location>
        <begin position="96"/>
        <end position="152"/>
    </location>
</feature>
<proteinExistence type="predicted"/>
<dbReference type="EMBL" id="CH916370">
    <property type="protein sequence ID" value="EDV99587.1"/>
    <property type="molecule type" value="Genomic_DNA"/>
</dbReference>
<sequence length="152" mass="16688">MSQVFITSLRPELIKTHFNPLQRVKEWFRKFKVPEEELGKNLENILINTKTSTQLSLQREDAARAAAEGATAAAANADKVEQGTDKAAAEAIAKIELQPTENGADSEQEKQQQQKVNGGNVEEEAAKSETSTATSTSRLGQTPMIRMTKCNQ</sequence>
<dbReference type="HOGENOM" id="CLU_1724203_0_0_1"/>